<gene>
    <name evidence="1" type="ORF">BRADI_5g03483v3</name>
</gene>
<accession>A0A0Q3I735</accession>
<reference evidence="1" key="2">
    <citation type="submission" date="2017-06" db="EMBL/GenBank/DDBJ databases">
        <title>WGS assembly of Brachypodium distachyon.</title>
        <authorList>
            <consortium name="The International Brachypodium Initiative"/>
            <person name="Lucas S."/>
            <person name="Harmon-Smith M."/>
            <person name="Lail K."/>
            <person name="Tice H."/>
            <person name="Grimwood J."/>
            <person name="Bruce D."/>
            <person name="Barry K."/>
            <person name="Shu S."/>
            <person name="Lindquist E."/>
            <person name="Wang M."/>
            <person name="Pitluck S."/>
            <person name="Vogel J.P."/>
            <person name="Garvin D.F."/>
            <person name="Mockler T.C."/>
            <person name="Schmutz J."/>
            <person name="Rokhsar D."/>
            <person name="Bevan M.W."/>
        </authorList>
    </citation>
    <scope>NUCLEOTIDE SEQUENCE</scope>
    <source>
        <strain evidence="1">Bd21</strain>
    </source>
</reference>
<dbReference type="Proteomes" id="UP000008810">
    <property type="component" value="Chromosome 5"/>
</dbReference>
<sequence length="119" mass="12683">MRKEFLYRRQGAAPVARPSRGLLRAQRERGRGRNFANIMRAPFGVSGLLCWAHGPVLPSLSCLLSGDGGAAAVDLCPLLPPLAVLLAEQRRWGAGPVDLSFPPLPAPATPGWKAVMDSS</sequence>
<organism evidence="1">
    <name type="scientific">Brachypodium distachyon</name>
    <name type="common">Purple false brome</name>
    <name type="synonym">Trachynia distachya</name>
    <dbReference type="NCBI Taxonomy" id="15368"/>
    <lineage>
        <taxon>Eukaryota</taxon>
        <taxon>Viridiplantae</taxon>
        <taxon>Streptophyta</taxon>
        <taxon>Embryophyta</taxon>
        <taxon>Tracheophyta</taxon>
        <taxon>Spermatophyta</taxon>
        <taxon>Magnoliopsida</taxon>
        <taxon>Liliopsida</taxon>
        <taxon>Poales</taxon>
        <taxon>Poaceae</taxon>
        <taxon>BOP clade</taxon>
        <taxon>Pooideae</taxon>
        <taxon>Stipodae</taxon>
        <taxon>Brachypodieae</taxon>
        <taxon>Brachypodium</taxon>
    </lineage>
</organism>
<reference evidence="1 2" key="1">
    <citation type="journal article" date="2010" name="Nature">
        <title>Genome sequencing and analysis of the model grass Brachypodium distachyon.</title>
        <authorList>
            <consortium name="International Brachypodium Initiative"/>
        </authorList>
    </citation>
    <scope>NUCLEOTIDE SEQUENCE [LARGE SCALE GENOMIC DNA]</scope>
    <source>
        <strain evidence="1 2">Bd21</strain>
    </source>
</reference>
<evidence type="ECO:0000313" key="2">
    <source>
        <dbReference type="EnsemblPlants" id="KQJ81856"/>
    </source>
</evidence>
<reference evidence="2" key="3">
    <citation type="submission" date="2018-08" db="UniProtKB">
        <authorList>
            <consortium name="EnsemblPlants"/>
        </authorList>
    </citation>
    <scope>IDENTIFICATION</scope>
    <source>
        <strain evidence="2">cv. Bd21</strain>
    </source>
</reference>
<evidence type="ECO:0000313" key="3">
    <source>
        <dbReference type="Proteomes" id="UP000008810"/>
    </source>
</evidence>
<dbReference type="Gramene" id="KQJ81856">
    <property type="protein sequence ID" value="KQJ81856"/>
    <property type="gene ID" value="BRADI_5g03483v3"/>
</dbReference>
<keyword evidence="3" id="KW-1185">Reference proteome</keyword>
<dbReference type="EMBL" id="CM000884">
    <property type="protein sequence ID" value="KQJ81856.2"/>
    <property type="molecule type" value="Genomic_DNA"/>
</dbReference>
<dbReference type="EnsemblPlants" id="KQJ81856">
    <property type="protein sequence ID" value="KQJ81856"/>
    <property type="gene ID" value="BRADI_5g03483v3"/>
</dbReference>
<dbReference type="InParanoid" id="A0A0Q3I735"/>
<protein>
    <submittedName>
        <fullName evidence="1 2">Uncharacterized protein</fullName>
    </submittedName>
</protein>
<proteinExistence type="predicted"/>
<evidence type="ECO:0000313" key="1">
    <source>
        <dbReference type="EMBL" id="KQJ81856.2"/>
    </source>
</evidence>
<name>A0A0Q3I735_BRADI</name>
<dbReference type="AlphaFoldDB" id="A0A0Q3I735"/>